<evidence type="ECO:0000313" key="3">
    <source>
        <dbReference type="EMBL" id="MFD2092902.1"/>
    </source>
</evidence>
<accession>A0ABW4XBR7</accession>
<proteinExistence type="inferred from homology"/>
<dbReference type="Pfam" id="PF07221">
    <property type="entry name" value="GlcNAc_2-epim"/>
    <property type="match status" value="1"/>
</dbReference>
<organism evidence="3 4">
    <name type="scientific">Blastococcus deserti</name>
    <dbReference type="NCBI Taxonomy" id="2259033"/>
    <lineage>
        <taxon>Bacteria</taxon>
        <taxon>Bacillati</taxon>
        <taxon>Actinomycetota</taxon>
        <taxon>Actinomycetes</taxon>
        <taxon>Geodermatophilales</taxon>
        <taxon>Geodermatophilaceae</taxon>
        <taxon>Blastococcus</taxon>
    </lineage>
</organism>
<dbReference type="InterPro" id="IPR010819">
    <property type="entry name" value="AGE/CE"/>
</dbReference>
<keyword evidence="2" id="KW-0413">Isomerase</keyword>
<comment type="caution">
    <text evidence="3">The sequence shown here is derived from an EMBL/GenBank/DDBJ whole genome shotgun (WGS) entry which is preliminary data.</text>
</comment>
<evidence type="ECO:0000256" key="1">
    <source>
        <dbReference type="ARBA" id="ARBA00008558"/>
    </source>
</evidence>
<sequence length="429" mass="46211">MSGSVVLTVATGIVASTGPGTGGRAVRRGGPVGAVTDLDGLLDFAARSWLPAGGFGYLGADGRLLADRPMQTWIVARMTHVFGLAHLIGRPGADELSRHGVEALTGGALHDAAHGGWFAGTDDPTKAAYVHAFVLLAGSTATAAGIDGGPALLDDALQVWQTRFWDDDAGLAVEEWDPEWTRLNPYRGVNANMHGVEASLAAADALAATDPGTADRLRAQALRSTERVLHGWAREREWRLPEHFTPDWVPLPEYNRDRPADPFRPYGVTIGHQFEWARLAVHLRAALSGESGHRAPAWLLDDARGLFDAAASRGWAPDGHDGFPYTLDWNDRPVVGARMHWVLCEAVAAASVLAEVTGEPRYRELARRWREHGEQRFADPDTGSWHHELTSTGDVSTGTWAGQPDAYHLAQMLLLAGRPVRGSVAAALR</sequence>
<keyword evidence="4" id="KW-1185">Reference proteome</keyword>
<protein>
    <submittedName>
        <fullName evidence="3">AGE family epimerase/isomerase</fullName>
    </submittedName>
</protein>
<dbReference type="InterPro" id="IPR012341">
    <property type="entry name" value="6hp_glycosidase-like_sf"/>
</dbReference>
<dbReference type="RefSeq" id="WP_376877703.1">
    <property type="nucleotide sequence ID" value="NZ_JBHUHP010000015.1"/>
</dbReference>
<dbReference type="Gene3D" id="1.50.10.10">
    <property type="match status" value="1"/>
</dbReference>
<dbReference type="Proteomes" id="UP001597402">
    <property type="component" value="Unassembled WGS sequence"/>
</dbReference>
<evidence type="ECO:0000256" key="2">
    <source>
        <dbReference type="ARBA" id="ARBA00023235"/>
    </source>
</evidence>
<dbReference type="EMBL" id="JBHUHP010000015">
    <property type="protein sequence ID" value="MFD2092902.1"/>
    <property type="molecule type" value="Genomic_DNA"/>
</dbReference>
<dbReference type="InterPro" id="IPR008928">
    <property type="entry name" value="6-hairpin_glycosidase_sf"/>
</dbReference>
<reference evidence="4" key="1">
    <citation type="journal article" date="2019" name="Int. J. Syst. Evol. Microbiol.">
        <title>The Global Catalogue of Microorganisms (GCM) 10K type strain sequencing project: providing services to taxonomists for standard genome sequencing and annotation.</title>
        <authorList>
            <consortium name="The Broad Institute Genomics Platform"/>
            <consortium name="The Broad Institute Genome Sequencing Center for Infectious Disease"/>
            <person name="Wu L."/>
            <person name="Ma J."/>
        </authorList>
    </citation>
    <scope>NUCLEOTIDE SEQUENCE [LARGE SCALE GENOMIC DNA]</scope>
    <source>
        <strain evidence="4">JCM 3338</strain>
    </source>
</reference>
<dbReference type="SUPFAM" id="SSF48208">
    <property type="entry name" value="Six-hairpin glycosidases"/>
    <property type="match status" value="1"/>
</dbReference>
<name>A0ABW4XBR7_9ACTN</name>
<dbReference type="PANTHER" id="PTHR15108">
    <property type="entry name" value="N-ACYLGLUCOSAMINE-2-EPIMERASE"/>
    <property type="match status" value="1"/>
</dbReference>
<gene>
    <name evidence="3" type="ORF">ACFSHS_15100</name>
</gene>
<comment type="similarity">
    <text evidence="1">Belongs to the N-acylglucosamine 2-epimerase family.</text>
</comment>
<evidence type="ECO:0000313" key="4">
    <source>
        <dbReference type="Proteomes" id="UP001597402"/>
    </source>
</evidence>